<keyword evidence="2" id="KW-0378">Hydrolase</keyword>
<dbReference type="Proteomes" id="UP000573603">
    <property type="component" value="Unassembled WGS sequence"/>
</dbReference>
<dbReference type="InterPro" id="IPR050309">
    <property type="entry name" value="Type-B_Carboxylest/Lipase"/>
</dbReference>
<comment type="caution">
    <text evidence="5">The sequence shown here is derived from an EMBL/GenBank/DDBJ whole genome shotgun (WGS) entry which is preliminary data.</text>
</comment>
<reference evidence="5 6" key="1">
    <citation type="journal article" date="2020" name="BMC Genomics">
        <title>Correction to: Identification and distribution of gene clusters required for synthesis of sphingolipid metabolism inhibitors in diverse species of the filamentous fungus Fusarium.</title>
        <authorList>
            <person name="Kim H.S."/>
            <person name="Lohmar J.M."/>
            <person name="Busman M."/>
            <person name="Brown D.W."/>
            <person name="Naumann T.A."/>
            <person name="Divon H.H."/>
            <person name="Lysoe E."/>
            <person name="Uhlig S."/>
            <person name="Proctor R.H."/>
        </authorList>
    </citation>
    <scope>NUCLEOTIDE SEQUENCE [LARGE SCALE GENOMIC DNA]</scope>
    <source>
        <strain evidence="5 6">NRRL 25214</strain>
    </source>
</reference>
<dbReference type="GO" id="GO:0016787">
    <property type="term" value="F:hydrolase activity"/>
    <property type="evidence" value="ECO:0007669"/>
    <property type="project" value="UniProtKB-KW"/>
</dbReference>
<keyword evidence="3" id="KW-0732">Signal</keyword>
<evidence type="ECO:0000256" key="1">
    <source>
        <dbReference type="ARBA" id="ARBA00005964"/>
    </source>
</evidence>
<dbReference type="EMBL" id="JABEVY010000378">
    <property type="protein sequence ID" value="KAF5234690.1"/>
    <property type="molecule type" value="Genomic_DNA"/>
</dbReference>
<accession>A0A8H4YVT2</accession>
<evidence type="ECO:0000313" key="5">
    <source>
        <dbReference type="EMBL" id="KAF5234690.1"/>
    </source>
</evidence>
<dbReference type="PROSITE" id="PS00941">
    <property type="entry name" value="CARBOXYLESTERASE_B_2"/>
    <property type="match status" value="1"/>
</dbReference>
<dbReference type="Gene3D" id="3.40.50.1820">
    <property type="entry name" value="alpha/beta hydrolase"/>
    <property type="match status" value="1"/>
</dbReference>
<keyword evidence="6" id="KW-1185">Reference proteome</keyword>
<dbReference type="SUPFAM" id="SSF53474">
    <property type="entry name" value="alpha/beta-Hydrolases"/>
    <property type="match status" value="1"/>
</dbReference>
<dbReference type="PROSITE" id="PS00122">
    <property type="entry name" value="CARBOXYLESTERASE_B_1"/>
    <property type="match status" value="1"/>
</dbReference>
<feature type="signal peptide" evidence="3">
    <location>
        <begin position="1"/>
        <end position="19"/>
    </location>
</feature>
<dbReference type="Pfam" id="PF00135">
    <property type="entry name" value="COesterase"/>
    <property type="match status" value="1"/>
</dbReference>
<gene>
    <name evidence="5" type="ORF">FANTH_12042</name>
</gene>
<dbReference type="PANTHER" id="PTHR11559">
    <property type="entry name" value="CARBOXYLESTERASE"/>
    <property type="match status" value="1"/>
</dbReference>
<dbReference type="InterPro" id="IPR019826">
    <property type="entry name" value="Carboxylesterase_B_AS"/>
</dbReference>
<protein>
    <recommendedName>
        <fullName evidence="4">Carboxylesterase type B domain-containing protein</fullName>
    </recommendedName>
</protein>
<proteinExistence type="inferred from homology"/>
<feature type="domain" description="Carboxylesterase type B" evidence="4">
    <location>
        <begin position="36"/>
        <end position="491"/>
    </location>
</feature>
<dbReference type="InterPro" id="IPR019819">
    <property type="entry name" value="Carboxylesterase_B_CS"/>
</dbReference>
<dbReference type="AlphaFoldDB" id="A0A8H4YVT2"/>
<feature type="chain" id="PRO_5034626214" description="Carboxylesterase type B domain-containing protein" evidence="3">
    <location>
        <begin position="20"/>
        <end position="709"/>
    </location>
</feature>
<comment type="similarity">
    <text evidence="1">Belongs to the type-B carboxylesterase/lipase family.</text>
</comment>
<sequence>MESLYRMILLAALLPLSVAVSTTVDLGYSRYKGHVLDNGVSEWLGIRYAATPTWDLRFKLPQDPIPMRAIQDATKRGRACIGTDSDPNTIGDTVAEDCLFLNVWAPTKASVEDSLPVYIYIQGGGFNGNSNANANGTALVVAGDLDMIVVSINYRVGVYGFLNDGEQLTPNVGLHDQRKAFQWVQKHISKFGGNPDHVVIGGESAGAASVSLHLTAYGGKNEGLFHGAIAQSISFGSLLTEKESVYQFNTLCVRLGCLGTKKKMFDCLVMKTPREIQRANKNLPNLGSTTPPLFMWTPSIDGKLVPNVTYRVYEEGKFIKVPLMAGDDTNGGTVFTPVNTSSSVQSNEFMKANFPFITPEQLGQINKLYPNKNQSCPNPGCWWRQVSDVYGDMRYMCSSLYISNALPVHGVPNSWNYWYDVQDPAQMAAGYGVPHVVENQAVFGPGPGSPASYLNGGKNVPVVPVIQAYWTSFIRTLDPNKHRDKSAARHYAEITEGRNGDSDVELCEAFKTRQRPGAIVCLGGSLRRLLTRLDYAGDIVVQVEEIWCFCGVELTFLTDGLERFIYLQGWQKRALAESLNQQPEVTYVAQDLPNELILMAVAEVPLSTFAALRQTCKRFNEVTIGTFGKRFFHTRNIMLHEKSVENLVSIANHPVFASCVRKVGFAPSFVRGNWLGVEEECEARLNFGVREIRTILSCELRKVVGLSDI</sequence>
<dbReference type="InterPro" id="IPR002018">
    <property type="entry name" value="CarbesteraseB"/>
</dbReference>
<evidence type="ECO:0000256" key="2">
    <source>
        <dbReference type="ARBA" id="ARBA00022801"/>
    </source>
</evidence>
<evidence type="ECO:0000256" key="3">
    <source>
        <dbReference type="SAM" id="SignalP"/>
    </source>
</evidence>
<evidence type="ECO:0000313" key="6">
    <source>
        <dbReference type="Proteomes" id="UP000573603"/>
    </source>
</evidence>
<evidence type="ECO:0000259" key="4">
    <source>
        <dbReference type="Pfam" id="PF00135"/>
    </source>
</evidence>
<name>A0A8H4YVT2_9HYPO</name>
<dbReference type="InterPro" id="IPR029058">
    <property type="entry name" value="AB_hydrolase_fold"/>
</dbReference>
<organism evidence="5 6">
    <name type="scientific">Fusarium anthophilum</name>
    <dbReference type="NCBI Taxonomy" id="48485"/>
    <lineage>
        <taxon>Eukaryota</taxon>
        <taxon>Fungi</taxon>
        <taxon>Dikarya</taxon>
        <taxon>Ascomycota</taxon>
        <taxon>Pezizomycotina</taxon>
        <taxon>Sordariomycetes</taxon>
        <taxon>Hypocreomycetidae</taxon>
        <taxon>Hypocreales</taxon>
        <taxon>Nectriaceae</taxon>
        <taxon>Fusarium</taxon>
        <taxon>Fusarium fujikuroi species complex</taxon>
    </lineage>
</organism>